<evidence type="ECO:0000259" key="6">
    <source>
        <dbReference type="Pfam" id="PF13087"/>
    </source>
</evidence>
<keyword evidence="3" id="KW-0378">Hydrolase</keyword>
<comment type="subcellular location">
    <subcellularLocation>
        <location evidence="1">Cytoplasm</location>
    </subcellularLocation>
</comment>
<dbReference type="Pfam" id="PF13087">
    <property type="entry name" value="AAA_12"/>
    <property type="match status" value="1"/>
</dbReference>
<gene>
    <name evidence="7" type="ORF">FKW77_010898</name>
</gene>
<dbReference type="InterPro" id="IPR047187">
    <property type="entry name" value="SF1_C_Upf1"/>
</dbReference>
<dbReference type="SUPFAM" id="SSF52540">
    <property type="entry name" value="P-loop containing nucleoside triphosphate hydrolases"/>
    <property type="match status" value="1"/>
</dbReference>
<dbReference type="Pfam" id="PF13086">
    <property type="entry name" value="AAA_11"/>
    <property type="match status" value="2"/>
</dbReference>
<protein>
    <submittedName>
        <fullName evidence="7">Uncharacterized protein</fullName>
    </submittedName>
</protein>
<dbReference type="Proteomes" id="UP000316270">
    <property type="component" value="Chromosome 1"/>
</dbReference>
<proteinExistence type="predicted"/>
<keyword evidence="3" id="KW-0347">Helicase</keyword>
<evidence type="ECO:0000256" key="1">
    <source>
        <dbReference type="ARBA" id="ARBA00004496"/>
    </source>
</evidence>
<evidence type="ECO:0000256" key="4">
    <source>
        <dbReference type="SAM" id="MobiDB-lite"/>
    </source>
</evidence>
<dbReference type="CDD" id="cd18808">
    <property type="entry name" value="SF1_C_Upf1"/>
    <property type="match status" value="1"/>
</dbReference>
<sequence>MSFDVYASSFVPQWLKDIHEAPAQLVYTTPNDFEVQFAEYTSTFAGSSLLGDGVLSLKDQSAVHMPTPPSIGKTTYVLPQPTSYRRLFHKALADEFRSLQISQKRFNLSRVSFNTVDVDRASGSFVTAQLTVPGLRENSPFVRLGDVVQIRPLRLDHMGQPVGFQQAPGHAAFYFRVPGWDGTEFQAVVSGINRPSEIISLTIGNPAELEPYSRGSMNVSFPIRDNWATSQYIAVQDAQNLVSADDAQESWSRKMLFPDPTDGCIQRSLNSAKSKINCFNKLLNFEQLKAVNAVFENNYGILPFLISGPPGTGKTMTTVEAVLQLVLNKKAQHVVVCAPSDPAADALAQRLKEYLKHPMGLFRMNGPSRTFAEVPQSLLAFCYIENNCFGLPPFIKLMEYQVIVTTCRDAEILIRARLTNRDLYDIEHKLQSILHPEDKPDFRPLHWSALFLDEAAQATEPESLIPLTVVAPAQNYRGSHLPQVIMAGDHNQLGPRTASTLGIIKTSLFERLLERHTYSHHPLARSQRRHSGLTKAMLPIYRPSFVDLIRNYRSHPAILAIPNSLFYHDTLLPESQTTHLLQQYPGWKNKTFPVQFICNHGADEQEQENGGWYNVSETFKAFNEASKFLRSGLIDQRDICVMAPFAAQVRHLRNLFRARGMSDVNIGPTEAFQGLESRLVILCTTRSRKRFLAADVERGFGVVNEPKRFNVALTRAKQGLIVIGNPALLACDPSWVAFMEFCRRNGCWEADPLPSDVVGTARGHWGPVRIHEELEQNLPILEKILLNSDTCEEDGKQLGSVMYQDDAMWAAGLHDALPSAEDEDDYGVSEAGSDFVDNEITTETHIDEDSSINPPNYGEEISLPAATLKHKINSRVPVPRLKSTNHVIMPPKPTSFTSSRKESELNLKAGAIHQRLGTTADEELTTTSNNGHAKPSWASVAKVAPTRPKKTVVKS</sequence>
<evidence type="ECO:0000313" key="7">
    <source>
        <dbReference type="EMBL" id="QDS68531.1"/>
    </source>
</evidence>
<keyword evidence="2" id="KW-0963">Cytoplasm</keyword>
<dbReference type="PANTHER" id="PTHR45418:SF5">
    <property type="entry name" value="BRCA2-INTERACTING PROTEIN-LIKE-RELATED"/>
    <property type="match status" value="1"/>
</dbReference>
<evidence type="ECO:0000313" key="8">
    <source>
        <dbReference type="Proteomes" id="UP000316270"/>
    </source>
</evidence>
<evidence type="ECO:0000259" key="5">
    <source>
        <dbReference type="Pfam" id="PF13086"/>
    </source>
</evidence>
<accession>A0A517KYT6</accession>
<dbReference type="Gene3D" id="3.40.50.300">
    <property type="entry name" value="P-loop containing nucleotide triphosphate hydrolases"/>
    <property type="match status" value="2"/>
</dbReference>
<dbReference type="GO" id="GO:0004386">
    <property type="term" value="F:helicase activity"/>
    <property type="evidence" value="ECO:0007669"/>
    <property type="project" value="InterPro"/>
</dbReference>
<evidence type="ECO:0000256" key="2">
    <source>
        <dbReference type="ARBA" id="ARBA00022490"/>
    </source>
</evidence>
<dbReference type="STRING" id="50376.A0A517KYT6"/>
<organism evidence="7 8">
    <name type="scientific">Venturia effusa</name>
    <dbReference type="NCBI Taxonomy" id="50376"/>
    <lineage>
        <taxon>Eukaryota</taxon>
        <taxon>Fungi</taxon>
        <taxon>Dikarya</taxon>
        <taxon>Ascomycota</taxon>
        <taxon>Pezizomycotina</taxon>
        <taxon>Dothideomycetes</taxon>
        <taxon>Pleosporomycetidae</taxon>
        <taxon>Venturiales</taxon>
        <taxon>Venturiaceae</taxon>
        <taxon>Venturia</taxon>
    </lineage>
</organism>
<dbReference type="InterPro" id="IPR041679">
    <property type="entry name" value="DNA2/NAM7-like_C"/>
</dbReference>
<feature type="domain" description="DNA2/NAM7 helicase-like C-terminal" evidence="6">
    <location>
        <begin position="542"/>
        <end position="726"/>
    </location>
</feature>
<dbReference type="InterPro" id="IPR027417">
    <property type="entry name" value="P-loop_NTPase"/>
</dbReference>
<dbReference type="EMBL" id="CP042185">
    <property type="protein sequence ID" value="QDS68531.1"/>
    <property type="molecule type" value="Genomic_DNA"/>
</dbReference>
<reference evidence="7 8" key="1">
    <citation type="submission" date="2019-07" db="EMBL/GenBank/DDBJ databases">
        <title>Finished genome of Venturia effusa.</title>
        <authorList>
            <person name="Young C.A."/>
            <person name="Cox M.P."/>
            <person name="Ganley A.R.D."/>
            <person name="David W.J."/>
        </authorList>
    </citation>
    <scope>NUCLEOTIDE SEQUENCE [LARGE SCALE GENOMIC DNA]</scope>
    <source>
        <strain evidence="8">albino</strain>
    </source>
</reference>
<dbReference type="AlphaFoldDB" id="A0A517KYT6"/>
<feature type="region of interest" description="Disordered" evidence="4">
    <location>
        <begin position="925"/>
        <end position="955"/>
    </location>
</feature>
<keyword evidence="3" id="KW-0547">Nucleotide-binding</keyword>
<dbReference type="OrthoDB" id="6513042at2759"/>
<keyword evidence="8" id="KW-1185">Reference proteome</keyword>
<name>A0A517KYT6_9PEZI</name>
<dbReference type="GO" id="GO:0005737">
    <property type="term" value="C:cytoplasm"/>
    <property type="evidence" value="ECO:0007669"/>
    <property type="project" value="UniProtKB-SubCell"/>
</dbReference>
<dbReference type="InterPro" id="IPR041677">
    <property type="entry name" value="DNA2/NAM7_AAA_11"/>
</dbReference>
<feature type="domain" description="DNA2/NAM7 helicase helicase" evidence="5">
    <location>
        <begin position="283"/>
        <end position="368"/>
    </location>
</feature>
<feature type="domain" description="DNA2/NAM7 helicase helicase" evidence="5">
    <location>
        <begin position="448"/>
        <end position="499"/>
    </location>
</feature>
<keyword evidence="3" id="KW-0067">ATP-binding</keyword>
<dbReference type="PANTHER" id="PTHR45418">
    <property type="entry name" value="CANCER/TESTIS ANTIGEN 55"/>
    <property type="match status" value="1"/>
</dbReference>
<evidence type="ECO:0000256" key="3">
    <source>
        <dbReference type="ARBA" id="ARBA00022806"/>
    </source>
</evidence>